<keyword evidence="5" id="KW-1185">Reference proteome</keyword>
<feature type="transmembrane region" description="Helical" evidence="1">
    <location>
        <begin position="29"/>
        <end position="49"/>
    </location>
</feature>
<dbReference type="EMBL" id="FOWC01000002">
    <property type="protein sequence ID" value="SFO50689.1"/>
    <property type="molecule type" value="Genomic_DNA"/>
</dbReference>
<dbReference type="Proteomes" id="UP000470404">
    <property type="component" value="Unassembled WGS sequence"/>
</dbReference>
<keyword evidence="1" id="KW-1133">Transmembrane helix</keyword>
<proteinExistence type="predicted"/>
<reference evidence="2 5" key="2">
    <citation type="submission" date="2020-01" db="EMBL/GenBank/DDBJ databases">
        <title>Insect and environment-associated Actinomycetes.</title>
        <authorList>
            <person name="Currrie C."/>
            <person name="Chevrette M."/>
            <person name="Carlson C."/>
            <person name="Stubbendieck R."/>
            <person name="Wendt-Pienkowski E."/>
        </authorList>
    </citation>
    <scope>NUCLEOTIDE SEQUENCE [LARGE SCALE GENOMIC DNA]</scope>
    <source>
        <strain evidence="2 5">SID8386</strain>
    </source>
</reference>
<evidence type="ECO:0000313" key="4">
    <source>
        <dbReference type="Proteomes" id="UP000199137"/>
    </source>
</evidence>
<evidence type="ECO:0000313" key="5">
    <source>
        <dbReference type="Proteomes" id="UP000470404"/>
    </source>
</evidence>
<dbReference type="EMBL" id="JAAGNC010000061">
    <property type="protein sequence ID" value="NEC55837.1"/>
    <property type="molecule type" value="Genomic_DNA"/>
</dbReference>
<evidence type="ECO:0000313" key="2">
    <source>
        <dbReference type="EMBL" id="NEC55837.1"/>
    </source>
</evidence>
<sequence>MLALLGLLLVIWLVCIVLGVVIKGLFWLVVVGAVLFLATAAVGFVKRAALGRGR</sequence>
<organism evidence="3 4">
    <name type="scientific">Amycolatopsis rubida</name>
    <dbReference type="NCBI Taxonomy" id="112413"/>
    <lineage>
        <taxon>Bacteria</taxon>
        <taxon>Bacillati</taxon>
        <taxon>Actinomycetota</taxon>
        <taxon>Actinomycetes</taxon>
        <taxon>Pseudonocardiales</taxon>
        <taxon>Pseudonocardiaceae</taxon>
        <taxon>Amycolatopsis</taxon>
    </lineage>
</organism>
<dbReference type="Proteomes" id="UP000199137">
    <property type="component" value="Unassembled WGS sequence"/>
</dbReference>
<dbReference type="RefSeq" id="WP_093572809.1">
    <property type="nucleotide sequence ID" value="NZ_FOWC01000002.1"/>
</dbReference>
<name>A0A1I5HRC2_9PSEU</name>
<keyword evidence="1" id="KW-0472">Membrane</keyword>
<evidence type="ECO:0000256" key="1">
    <source>
        <dbReference type="SAM" id="Phobius"/>
    </source>
</evidence>
<protein>
    <submittedName>
        <fullName evidence="3">Uncharacterized protein</fullName>
    </submittedName>
</protein>
<accession>A0A1I5HRC2</accession>
<reference evidence="3 4" key="1">
    <citation type="submission" date="2016-10" db="EMBL/GenBank/DDBJ databases">
        <authorList>
            <person name="de Groot N.N."/>
        </authorList>
    </citation>
    <scope>NUCLEOTIDE SEQUENCE [LARGE SCALE GENOMIC DNA]</scope>
    <source>
        <strain evidence="3 4">DSM 44637</strain>
    </source>
</reference>
<evidence type="ECO:0000313" key="3">
    <source>
        <dbReference type="EMBL" id="SFO50689.1"/>
    </source>
</evidence>
<gene>
    <name evidence="2" type="ORF">G3I59_09610</name>
    <name evidence="3" type="ORF">SAMN05421854_10223</name>
</gene>
<keyword evidence="1" id="KW-0812">Transmembrane</keyword>
<dbReference type="AlphaFoldDB" id="A0A1I5HRC2"/>